<proteinExistence type="predicted"/>
<evidence type="ECO:0000259" key="6">
    <source>
        <dbReference type="PROSITE" id="PS50977"/>
    </source>
</evidence>
<dbReference type="SUPFAM" id="SSF48498">
    <property type="entry name" value="Tetracyclin repressor-like, C-terminal domain"/>
    <property type="match status" value="1"/>
</dbReference>
<dbReference type="Gene3D" id="1.10.357.10">
    <property type="entry name" value="Tetracycline Repressor, domain 2"/>
    <property type="match status" value="1"/>
</dbReference>
<evidence type="ECO:0000256" key="5">
    <source>
        <dbReference type="SAM" id="MobiDB-lite"/>
    </source>
</evidence>
<dbReference type="Gene3D" id="1.10.10.60">
    <property type="entry name" value="Homeodomain-like"/>
    <property type="match status" value="1"/>
</dbReference>
<evidence type="ECO:0000256" key="1">
    <source>
        <dbReference type="ARBA" id="ARBA00023015"/>
    </source>
</evidence>
<dbReference type="Pfam" id="PF00440">
    <property type="entry name" value="TetR_N"/>
    <property type="match status" value="1"/>
</dbReference>
<evidence type="ECO:0000313" key="7">
    <source>
        <dbReference type="EMBL" id="MFC5908168.1"/>
    </source>
</evidence>
<evidence type="ECO:0000256" key="3">
    <source>
        <dbReference type="ARBA" id="ARBA00023163"/>
    </source>
</evidence>
<keyword evidence="8" id="KW-1185">Reference proteome</keyword>
<name>A0ABW1G239_9ACTN</name>
<protein>
    <submittedName>
        <fullName evidence="7">TetR/AcrR family transcriptional regulator</fullName>
    </submittedName>
</protein>
<dbReference type="Pfam" id="PF02909">
    <property type="entry name" value="TetR_C_1"/>
    <property type="match status" value="1"/>
</dbReference>
<comment type="caution">
    <text evidence="7">The sequence shown here is derived from an EMBL/GenBank/DDBJ whole genome shotgun (WGS) entry which is preliminary data.</text>
</comment>
<dbReference type="Proteomes" id="UP001596174">
    <property type="component" value="Unassembled WGS sequence"/>
</dbReference>
<dbReference type="InterPro" id="IPR001647">
    <property type="entry name" value="HTH_TetR"/>
</dbReference>
<dbReference type="SUPFAM" id="SSF46689">
    <property type="entry name" value="Homeodomain-like"/>
    <property type="match status" value="1"/>
</dbReference>
<dbReference type="EMBL" id="JBHSQJ010000050">
    <property type="protein sequence ID" value="MFC5908168.1"/>
    <property type="molecule type" value="Genomic_DNA"/>
</dbReference>
<accession>A0ABW1G239</accession>
<keyword evidence="2 4" id="KW-0238">DNA-binding</keyword>
<reference evidence="8" key="1">
    <citation type="journal article" date="2019" name="Int. J. Syst. Evol. Microbiol.">
        <title>The Global Catalogue of Microorganisms (GCM) 10K type strain sequencing project: providing services to taxonomists for standard genome sequencing and annotation.</title>
        <authorList>
            <consortium name="The Broad Institute Genomics Platform"/>
            <consortium name="The Broad Institute Genome Sequencing Center for Infectious Disease"/>
            <person name="Wu L."/>
            <person name="Ma J."/>
        </authorList>
    </citation>
    <scope>NUCLEOTIDE SEQUENCE [LARGE SCALE GENOMIC DNA]</scope>
    <source>
        <strain evidence="8">JCM 4816</strain>
    </source>
</reference>
<gene>
    <name evidence="7" type="ORF">ACFP3V_13205</name>
</gene>
<dbReference type="InterPro" id="IPR004111">
    <property type="entry name" value="Repressor_TetR_C"/>
</dbReference>
<feature type="compositionally biased region" description="Low complexity" evidence="5">
    <location>
        <begin position="1"/>
        <end position="13"/>
    </location>
</feature>
<feature type="region of interest" description="Disordered" evidence="5">
    <location>
        <begin position="1"/>
        <end position="24"/>
    </location>
</feature>
<dbReference type="InterPro" id="IPR009057">
    <property type="entry name" value="Homeodomain-like_sf"/>
</dbReference>
<evidence type="ECO:0000256" key="2">
    <source>
        <dbReference type="ARBA" id="ARBA00023125"/>
    </source>
</evidence>
<dbReference type="RefSeq" id="WP_380583172.1">
    <property type="nucleotide sequence ID" value="NZ_JBHSQJ010000050.1"/>
</dbReference>
<keyword evidence="3" id="KW-0804">Transcription</keyword>
<sequence>MSEANGGRIAGGARQRRRPTKQGTVLSEELIVHTALRMMREHGAGGLTARRLGAALGADPSALYRYFRSTDDLLLAVADELIGRALDGWTPTGEWKQDLRDIGRRIHAGYLDHPQAAALASYRTTGRRHEARAIDRILGVLRGAGFPDAEAARLYHVLVDSGMSHAAQDACWQALPEAAREAEDRVWDRIYTGVPADTHPHLAAMAPELRREMRRSSYPAALELFLDAAEARLRAADGGSAAGRGGDGGPTAGSPRPR</sequence>
<feature type="DNA-binding region" description="H-T-H motif" evidence="4">
    <location>
        <begin position="48"/>
        <end position="67"/>
    </location>
</feature>
<feature type="domain" description="HTH tetR-type" evidence="6">
    <location>
        <begin position="25"/>
        <end position="85"/>
    </location>
</feature>
<dbReference type="InterPro" id="IPR036271">
    <property type="entry name" value="Tet_transcr_reg_TetR-rel_C_sf"/>
</dbReference>
<feature type="compositionally biased region" description="Gly residues" evidence="5">
    <location>
        <begin position="240"/>
        <end position="251"/>
    </location>
</feature>
<dbReference type="PROSITE" id="PS50977">
    <property type="entry name" value="HTH_TETR_2"/>
    <property type="match status" value="1"/>
</dbReference>
<evidence type="ECO:0000256" key="4">
    <source>
        <dbReference type="PROSITE-ProRule" id="PRU00335"/>
    </source>
</evidence>
<keyword evidence="1" id="KW-0805">Transcription regulation</keyword>
<feature type="region of interest" description="Disordered" evidence="5">
    <location>
        <begin position="236"/>
        <end position="258"/>
    </location>
</feature>
<evidence type="ECO:0000313" key="8">
    <source>
        <dbReference type="Proteomes" id="UP001596174"/>
    </source>
</evidence>
<organism evidence="7 8">
    <name type="scientific">Streptacidiphilus monticola</name>
    <dbReference type="NCBI Taxonomy" id="2161674"/>
    <lineage>
        <taxon>Bacteria</taxon>
        <taxon>Bacillati</taxon>
        <taxon>Actinomycetota</taxon>
        <taxon>Actinomycetes</taxon>
        <taxon>Kitasatosporales</taxon>
        <taxon>Streptomycetaceae</taxon>
        <taxon>Streptacidiphilus</taxon>
    </lineage>
</organism>